<dbReference type="InterPro" id="IPR036465">
    <property type="entry name" value="vWFA_dom_sf"/>
</dbReference>
<evidence type="ECO:0000259" key="1">
    <source>
        <dbReference type="Pfam" id="PF11775"/>
    </source>
</evidence>
<proteinExistence type="predicted"/>
<dbReference type="STRING" id="1122155.SAMN02745158_00800"/>
<dbReference type="EMBL" id="FQVI01000002">
    <property type="protein sequence ID" value="SHE53266.1"/>
    <property type="molecule type" value="Genomic_DNA"/>
</dbReference>
<dbReference type="PANTHER" id="PTHR41248:SF1">
    <property type="entry name" value="NORD PROTEIN"/>
    <property type="match status" value="1"/>
</dbReference>
<dbReference type="PANTHER" id="PTHR41248">
    <property type="entry name" value="NORD PROTEIN"/>
    <property type="match status" value="1"/>
</dbReference>
<gene>
    <name evidence="2" type="ORF">SAMN02745158_00800</name>
</gene>
<dbReference type="OrthoDB" id="1632179at2"/>
<organism evidence="2 3">
    <name type="scientific">Lactonifactor longoviformis DSM 17459</name>
    <dbReference type="NCBI Taxonomy" id="1122155"/>
    <lineage>
        <taxon>Bacteria</taxon>
        <taxon>Bacillati</taxon>
        <taxon>Bacillota</taxon>
        <taxon>Clostridia</taxon>
        <taxon>Eubacteriales</taxon>
        <taxon>Clostridiaceae</taxon>
        <taxon>Lactonifactor</taxon>
    </lineage>
</organism>
<protein>
    <submittedName>
        <fullName evidence="2">Cobalamin biosynthesis protein CobT VWA domain-containing protein</fullName>
    </submittedName>
</protein>
<dbReference type="AlphaFoldDB" id="A0A1M4U9F8"/>
<dbReference type="Gene3D" id="3.40.50.410">
    <property type="entry name" value="von Willebrand factor, type A domain"/>
    <property type="match status" value="1"/>
</dbReference>
<evidence type="ECO:0000313" key="2">
    <source>
        <dbReference type="EMBL" id="SHE53266.1"/>
    </source>
</evidence>
<reference evidence="2 3" key="1">
    <citation type="submission" date="2016-11" db="EMBL/GenBank/DDBJ databases">
        <authorList>
            <person name="Jaros S."/>
            <person name="Januszkiewicz K."/>
            <person name="Wedrychowicz H."/>
        </authorList>
    </citation>
    <scope>NUCLEOTIDE SEQUENCE [LARGE SCALE GENOMIC DNA]</scope>
    <source>
        <strain evidence="2 3">DSM 17459</strain>
    </source>
</reference>
<keyword evidence="3" id="KW-1185">Reference proteome</keyword>
<dbReference type="SUPFAM" id="SSF53300">
    <property type="entry name" value="vWA-like"/>
    <property type="match status" value="1"/>
</dbReference>
<name>A0A1M4U9F8_9CLOT</name>
<dbReference type="InterPro" id="IPR051928">
    <property type="entry name" value="NorD/CobT"/>
</dbReference>
<sequence length="591" mass="68780">MEEQYTEYQLELENRIKNLMWTVSGDYSLEIKADVDTFLRSKDIALYDGVKQGAFAKYYDRDALSLYLVKKVFLQAQEAPLMTAAQMCIEQAVYQRILEERKGVADIRQRAYRDILEEEFTALSGNPLGHVKIALLKEGLQGTYQVPKNIRGWMEEIYSLSRAEDTMAIIKVIDRLYNALVEPEFEKRKGSLQKVLDITLEELTEYSWKDFLSEEMYEETLESYLEKVTETMTQMEVLQEEKEEKEPQEHPLQKKIVIVDEEALAKMYTYVERNYGITYLSPAEEKSLNYQLCRGIHGDCSLYFTEGILKHPALRNYQYEYARKQKDKNLFEYYDNHRVVKRNIVILSDLLKKAFVMRDEVQEVLSDRGTIVPSLLWKAGRTQDAKLFRRELKNDAIDFAVDVLIDASGSQRSRQGKVAMQAYIISEALSNVNIPHRVMSFCTFWDYTILHRFRSYDDDRSMNANIFEYITSSNNRDGLAVKAAGQGLLQREEEHKVLIVLSDGRPYDVVINRPNARNPQPYQGEYAIRDTAFEIRRLRNLGVSVLGVFAGEEKDLATEKKIFGKDFAYIRDIGNFSNMVGRYLLKQLEEE</sequence>
<dbReference type="InterPro" id="IPR025861">
    <property type="entry name" value="CobT_VWA_dom"/>
</dbReference>
<dbReference type="Pfam" id="PF11775">
    <property type="entry name" value="CobT_C"/>
    <property type="match status" value="1"/>
</dbReference>
<evidence type="ECO:0000313" key="3">
    <source>
        <dbReference type="Proteomes" id="UP000184245"/>
    </source>
</evidence>
<dbReference type="RefSeq" id="WP_072849179.1">
    <property type="nucleotide sequence ID" value="NZ_FQVI01000002.1"/>
</dbReference>
<accession>A0A1M4U9F8</accession>
<feature type="domain" description="Cobalamin biosynthesis protein CobT VWA" evidence="1">
    <location>
        <begin position="388"/>
        <end position="446"/>
    </location>
</feature>
<dbReference type="Proteomes" id="UP000184245">
    <property type="component" value="Unassembled WGS sequence"/>
</dbReference>